<proteinExistence type="predicted"/>
<evidence type="ECO:0000256" key="1">
    <source>
        <dbReference type="PIRNR" id="PIRNR006162"/>
    </source>
</evidence>
<keyword evidence="1 2" id="KW-0472">Membrane</keyword>
<dbReference type="PANTHER" id="PTHR36305:SF1">
    <property type="entry name" value="PHOSPHATIDYLGLYCEROPHOSPHATASE A"/>
    <property type="match status" value="1"/>
</dbReference>
<evidence type="ECO:0000313" key="5">
    <source>
        <dbReference type="Proteomes" id="UP001596037"/>
    </source>
</evidence>
<dbReference type="InterPro" id="IPR007686">
    <property type="entry name" value="YutG/PgpA"/>
</dbReference>
<comment type="catalytic activity">
    <reaction evidence="1">
        <text>a 1,2-diacyl-sn-glycero-3-phospho-(1'-sn-glycero-3'-phosphate) + H2O = a 1,2-diacyl-sn-glycero-3-phospho-(1'-sn-glycerol) + phosphate</text>
        <dbReference type="Rhea" id="RHEA:33751"/>
        <dbReference type="ChEBI" id="CHEBI:15377"/>
        <dbReference type="ChEBI" id="CHEBI:43474"/>
        <dbReference type="ChEBI" id="CHEBI:60110"/>
        <dbReference type="ChEBI" id="CHEBI:64716"/>
        <dbReference type="EC" id="3.1.3.27"/>
    </reaction>
</comment>
<comment type="cofactor">
    <cofactor evidence="1">
        <name>Mg(2+)</name>
        <dbReference type="ChEBI" id="CHEBI:18420"/>
    </cofactor>
</comment>
<keyword evidence="1" id="KW-1208">Phospholipid metabolism</keyword>
<reference evidence="5" key="1">
    <citation type="journal article" date="2019" name="Int. J. Syst. Evol. Microbiol.">
        <title>The Global Catalogue of Microorganisms (GCM) 10K type strain sequencing project: providing services to taxonomists for standard genome sequencing and annotation.</title>
        <authorList>
            <consortium name="The Broad Institute Genomics Platform"/>
            <consortium name="The Broad Institute Genome Sequencing Center for Infectious Disease"/>
            <person name="Wu L."/>
            <person name="Ma J."/>
        </authorList>
    </citation>
    <scope>NUCLEOTIDE SEQUENCE [LARGE SCALE GENOMIC DNA]</scope>
    <source>
        <strain evidence="5">CCUG 57401</strain>
    </source>
</reference>
<accession>A0ABW0N6Q1</accession>
<dbReference type="InterPro" id="IPR026037">
    <property type="entry name" value="PgpA"/>
</dbReference>
<gene>
    <name evidence="4" type="ORF">ACFPOE_02305</name>
</gene>
<keyword evidence="1" id="KW-1003">Cell membrane</keyword>
<dbReference type="SUPFAM" id="SSF101307">
    <property type="entry name" value="YutG-like"/>
    <property type="match status" value="1"/>
</dbReference>
<dbReference type="Proteomes" id="UP001596037">
    <property type="component" value="Unassembled WGS sequence"/>
</dbReference>
<keyword evidence="1" id="KW-0443">Lipid metabolism</keyword>
<feature type="transmembrane region" description="Helical" evidence="2">
    <location>
        <begin position="104"/>
        <end position="131"/>
    </location>
</feature>
<comment type="caution">
    <text evidence="4">The sequence shown here is derived from an EMBL/GenBank/DDBJ whole genome shotgun (WGS) entry which is preliminary data.</text>
</comment>
<keyword evidence="5" id="KW-1185">Reference proteome</keyword>
<evidence type="ECO:0000259" key="3">
    <source>
        <dbReference type="Pfam" id="PF04608"/>
    </source>
</evidence>
<dbReference type="CDD" id="cd06971">
    <property type="entry name" value="PgpA"/>
    <property type="match status" value="1"/>
</dbReference>
<keyword evidence="1 2" id="KW-0812">Transmembrane</keyword>
<dbReference type="InterPro" id="IPR036681">
    <property type="entry name" value="PgpA-like_sf"/>
</dbReference>
<evidence type="ECO:0000313" key="4">
    <source>
        <dbReference type="EMBL" id="MFC5496351.1"/>
    </source>
</evidence>
<dbReference type="EC" id="3.1.3.27" evidence="1"/>
<dbReference type="EMBL" id="JBHSMF010000002">
    <property type="protein sequence ID" value="MFC5496351.1"/>
    <property type="molecule type" value="Genomic_DNA"/>
</dbReference>
<feature type="transmembrane region" description="Helical" evidence="2">
    <location>
        <begin position="63"/>
        <end position="83"/>
    </location>
</feature>
<comment type="pathway">
    <text evidence="1">Phospholipid metabolism; phosphatidylglycerol biosynthesis; phosphatidylglycerol from CDP-diacylglycerol: step 2/2.</text>
</comment>
<keyword evidence="1" id="KW-0442">Lipid degradation</keyword>
<keyword evidence="1" id="KW-0460">Magnesium</keyword>
<keyword evidence="1" id="KW-0595">Phospholipid degradation</keyword>
<dbReference type="Pfam" id="PF04608">
    <property type="entry name" value="PgpA"/>
    <property type="match status" value="1"/>
</dbReference>
<comment type="function">
    <text evidence="1">Lipid phosphatase which dephosphorylates phosphatidylglycerophosphate (PGP) to phosphatidylglycerol (PG).</text>
</comment>
<sequence length="179" mass="19742">MRSVPDPHPPLLSPTLRPTLRFLFAHPAHLIALGFGSGLSPVAPGTAGTLWAWLAWLVLAQWLTPWELGLLIAVSLPVGWWACTVTADHMRVLDPGNIVWDEVVAFWIVLWLLLPAGFWMQLAAFGLFRLFDALKPGPVGWADNLFHGFGWKGGFGILFDDLVAALCALLAIAAWKAWW</sequence>
<dbReference type="PANTHER" id="PTHR36305">
    <property type="entry name" value="PHOSPHATIDYLGLYCEROPHOSPHATASE A"/>
    <property type="match status" value="1"/>
</dbReference>
<dbReference type="PIRSF" id="PIRSF006162">
    <property type="entry name" value="PgpA"/>
    <property type="match status" value="1"/>
</dbReference>
<keyword evidence="2" id="KW-1133">Transmembrane helix</keyword>
<comment type="subcellular location">
    <subcellularLocation>
        <location evidence="1">Cell inner membrane</location>
        <topology evidence="1">Multi-pass membrane protein</topology>
    </subcellularLocation>
</comment>
<evidence type="ECO:0000256" key="2">
    <source>
        <dbReference type="SAM" id="Phobius"/>
    </source>
</evidence>
<feature type="domain" description="YutG/PgpA" evidence="3">
    <location>
        <begin position="31"/>
        <end position="173"/>
    </location>
</feature>
<organism evidence="4 5">
    <name type="scientific">Caenimonas terrae</name>
    <dbReference type="NCBI Taxonomy" id="696074"/>
    <lineage>
        <taxon>Bacteria</taxon>
        <taxon>Pseudomonadati</taxon>
        <taxon>Pseudomonadota</taxon>
        <taxon>Betaproteobacteria</taxon>
        <taxon>Burkholderiales</taxon>
        <taxon>Comamonadaceae</taxon>
        <taxon>Caenimonas</taxon>
    </lineage>
</organism>
<feature type="transmembrane region" description="Helical" evidence="2">
    <location>
        <begin position="20"/>
        <end position="43"/>
    </location>
</feature>
<keyword evidence="1" id="KW-0378">Hydrolase</keyword>
<keyword evidence="1" id="KW-0997">Cell inner membrane</keyword>
<name>A0ABW0N6Q1_9BURK</name>
<dbReference type="RefSeq" id="WP_376848376.1">
    <property type="nucleotide sequence ID" value="NZ_JBHSMF010000002.1"/>
</dbReference>
<feature type="transmembrane region" description="Helical" evidence="2">
    <location>
        <begin position="151"/>
        <end position="175"/>
    </location>
</feature>
<keyword evidence="1" id="KW-0479">Metal-binding</keyword>
<protein>
    <recommendedName>
        <fullName evidence="1">Phosphatidylglycerophosphatase A</fullName>
        <ecNumber evidence="1">3.1.3.27</ecNumber>
    </recommendedName>
    <alternativeName>
        <fullName evidence="1">Phosphatidylglycerolphosphate phosphatase A</fullName>
    </alternativeName>
</protein>